<protein>
    <recommendedName>
        <fullName evidence="3">Class I SAM-dependent methyltransferase</fullName>
    </recommendedName>
</protein>
<evidence type="ECO:0000313" key="2">
    <source>
        <dbReference type="Proteomes" id="UP000030185"/>
    </source>
</evidence>
<evidence type="ECO:0008006" key="3">
    <source>
        <dbReference type="Google" id="ProtNLM"/>
    </source>
</evidence>
<sequence>MDAFSRIKNTIEIPKEDEVTSVADSQGEVLYRLVKENGLKRTLEVGFAYGKSGSYIMSASQSQHVAIDPYQERFQNIGVRNIEKLGLGHNLELHRNFSHIVMPQLLNEKRSFDLIFIDGDHRFDGIFVDFFYADRLLDMGGFIVFHDTWMRSTCMVESFVKKNRTDFKYIRVEDENLGVFQRVGWDNRDWIHFKEFYTMKSYTKFQVMADLIGQKDV</sequence>
<dbReference type="Pfam" id="PF13578">
    <property type="entry name" value="Methyltransf_24"/>
    <property type="match status" value="1"/>
</dbReference>
<dbReference type="AlphaFoldDB" id="A0A098LHG8"/>
<dbReference type="GO" id="GO:0008757">
    <property type="term" value="F:S-adenosylmethionine-dependent methyltransferase activity"/>
    <property type="evidence" value="ECO:0007669"/>
    <property type="project" value="TreeGrafter"/>
</dbReference>
<dbReference type="STRING" id="153721.MYP_3650"/>
<dbReference type="Gene3D" id="3.40.50.150">
    <property type="entry name" value="Vaccinia Virus protein VP39"/>
    <property type="match status" value="1"/>
</dbReference>
<dbReference type="eggNOG" id="COG4122">
    <property type="taxonomic scope" value="Bacteria"/>
</dbReference>
<comment type="caution">
    <text evidence="1">The sequence shown here is derived from an EMBL/GenBank/DDBJ whole genome shotgun (WGS) entry which is preliminary data.</text>
</comment>
<dbReference type="SUPFAM" id="SSF53335">
    <property type="entry name" value="S-adenosyl-L-methionine-dependent methyltransferases"/>
    <property type="match status" value="1"/>
</dbReference>
<dbReference type="InterPro" id="IPR050362">
    <property type="entry name" value="Cation-dep_OMT"/>
</dbReference>
<dbReference type="OrthoDB" id="943389at2"/>
<proteinExistence type="predicted"/>
<reference evidence="1 2" key="1">
    <citation type="submission" date="2014-09" db="EMBL/GenBank/DDBJ databases">
        <title>Sporocytophaga myxococcoides PG-01 genome sequencing.</title>
        <authorList>
            <person name="Liu L."/>
            <person name="Gao P.J."/>
            <person name="Chen G.J."/>
            <person name="Wang L.S."/>
        </authorList>
    </citation>
    <scope>NUCLEOTIDE SEQUENCE [LARGE SCALE GENOMIC DNA]</scope>
    <source>
        <strain evidence="1 2">PG-01</strain>
    </source>
</reference>
<evidence type="ECO:0000313" key="1">
    <source>
        <dbReference type="EMBL" id="GAL86421.1"/>
    </source>
</evidence>
<gene>
    <name evidence="1" type="ORF">MYP_3650</name>
</gene>
<dbReference type="EMBL" id="BBLT01000008">
    <property type="protein sequence ID" value="GAL86421.1"/>
    <property type="molecule type" value="Genomic_DNA"/>
</dbReference>
<accession>A0A098LHG8</accession>
<organism evidence="1 2">
    <name type="scientific">Sporocytophaga myxococcoides</name>
    <dbReference type="NCBI Taxonomy" id="153721"/>
    <lineage>
        <taxon>Bacteria</taxon>
        <taxon>Pseudomonadati</taxon>
        <taxon>Bacteroidota</taxon>
        <taxon>Cytophagia</taxon>
        <taxon>Cytophagales</taxon>
        <taxon>Cytophagaceae</taxon>
        <taxon>Sporocytophaga</taxon>
    </lineage>
</organism>
<dbReference type="RefSeq" id="WP_045466339.1">
    <property type="nucleotide sequence ID" value="NZ_BBLT01000008.1"/>
</dbReference>
<dbReference type="PANTHER" id="PTHR10509:SF14">
    <property type="entry name" value="CAFFEOYL-COA O-METHYLTRANSFERASE 3-RELATED"/>
    <property type="match status" value="1"/>
</dbReference>
<keyword evidence="2" id="KW-1185">Reference proteome</keyword>
<dbReference type="PANTHER" id="PTHR10509">
    <property type="entry name" value="O-METHYLTRANSFERASE-RELATED"/>
    <property type="match status" value="1"/>
</dbReference>
<name>A0A098LHG8_9BACT</name>
<dbReference type="InterPro" id="IPR029063">
    <property type="entry name" value="SAM-dependent_MTases_sf"/>
</dbReference>
<dbReference type="Proteomes" id="UP000030185">
    <property type="component" value="Unassembled WGS sequence"/>
</dbReference>